<comment type="caution">
    <text evidence="18">The sequence shown here is derived from an EMBL/GenBank/DDBJ whole genome shotgun (WGS) entry which is preliminary data.</text>
</comment>
<sequence length="450" mass="51112">MKKAALHNLGCKVNAYETEAMQQLLEQAGYEIVPFTEQADVYVINTCSVTNMADRKSRQMLHKAKKENPDSIVVAAGCYVQTSSEEAARDLSVDIIIGNDKKHELVELIENCMNQKKNANEETEGVDDWKENICDINEKGRAYEALSISRTEEHTRAFLKVQDGCNQFCTYCIIPYARGRIRSRKAEEVVREVETLAANGCKEVVLTGIHLSSYGLDHGDNLLHLIQEVHKVEGIRRIRLGSLEPGIIDENFVKELAKLEKICPHFHLSLQSGCDATLKRMNRKYDTATYEAGCKLIRKYFTHPAITTDVIVGFPGETEEEFEATKEFLERIHFYEMHIFKYSKRKGTKAAVMPDQVPEQVKTERSKVLLALAQEMSEEFREYYVGRPEEILLEETGEIAGNVYFTGYTKEYVKIAVPEAEGEENILVKGVVTGRISADVYRMENIEKAE</sequence>
<dbReference type="SMART" id="SM00729">
    <property type="entry name" value="Elp3"/>
    <property type="match status" value="1"/>
</dbReference>
<dbReference type="InterPro" id="IPR006467">
    <property type="entry name" value="MiaB-like_bact"/>
</dbReference>
<dbReference type="Gene3D" id="3.80.30.20">
    <property type="entry name" value="tm_1862 like domain"/>
    <property type="match status" value="1"/>
</dbReference>
<evidence type="ECO:0000256" key="13">
    <source>
        <dbReference type="ARBA" id="ARBA00051661"/>
    </source>
</evidence>
<dbReference type="PANTHER" id="PTHR11918:SF45">
    <property type="entry name" value="THREONYLCARBAMOYLADENOSINE TRNA METHYLTHIOTRANSFERASE"/>
    <property type="match status" value="1"/>
</dbReference>
<evidence type="ECO:0000256" key="8">
    <source>
        <dbReference type="ARBA" id="ARBA00022694"/>
    </source>
</evidence>
<dbReference type="InterPro" id="IPR058240">
    <property type="entry name" value="rSAM_sf"/>
</dbReference>
<dbReference type="FunFam" id="3.80.30.20:FF:000001">
    <property type="entry name" value="tRNA-2-methylthio-N(6)-dimethylallyladenosine synthase 2"/>
    <property type="match status" value="1"/>
</dbReference>
<dbReference type="EC" id="2.8.4.5" evidence="3"/>
<dbReference type="InterPro" id="IPR020612">
    <property type="entry name" value="Methylthiotransferase_CS"/>
</dbReference>
<dbReference type="NCBIfam" id="TIGR00089">
    <property type="entry name" value="MiaB/RimO family radical SAM methylthiotransferase"/>
    <property type="match status" value="1"/>
</dbReference>
<dbReference type="SFLD" id="SFLDS00029">
    <property type="entry name" value="Radical_SAM"/>
    <property type="match status" value="1"/>
</dbReference>
<dbReference type="InterPro" id="IPR006638">
    <property type="entry name" value="Elp3/MiaA/NifB-like_rSAM"/>
</dbReference>
<keyword evidence="10" id="KW-0408">Iron</keyword>
<evidence type="ECO:0000256" key="15">
    <source>
        <dbReference type="ARBA" id="ARBA00069898"/>
    </source>
</evidence>
<evidence type="ECO:0000256" key="10">
    <source>
        <dbReference type="ARBA" id="ARBA00023004"/>
    </source>
</evidence>
<dbReference type="InterPro" id="IPR034557">
    <property type="entry name" value="ThrcA_tRNA_MEthiotransferase"/>
</dbReference>
<evidence type="ECO:0000256" key="14">
    <source>
        <dbReference type="ARBA" id="ARBA00061574"/>
    </source>
</evidence>
<evidence type="ECO:0000313" key="19">
    <source>
        <dbReference type="Proteomes" id="UP001198893"/>
    </source>
</evidence>
<proteinExistence type="inferred from homology"/>
<dbReference type="InterPro" id="IPR038135">
    <property type="entry name" value="Methylthiotransferase_N_sf"/>
</dbReference>
<dbReference type="PROSITE" id="PS51918">
    <property type="entry name" value="RADICAL_SAM"/>
    <property type="match status" value="1"/>
</dbReference>
<dbReference type="FunFam" id="3.40.50.12160:FF:000004">
    <property type="entry name" value="Threonylcarbamoyladenosine tRNA methylthiotransferase MtaB"/>
    <property type="match status" value="1"/>
</dbReference>
<dbReference type="InterPro" id="IPR023404">
    <property type="entry name" value="rSAM_horseshoe"/>
</dbReference>
<evidence type="ECO:0000256" key="9">
    <source>
        <dbReference type="ARBA" id="ARBA00022723"/>
    </source>
</evidence>
<evidence type="ECO:0000256" key="5">
    <source>
        <dbReference type="ARBA" id="ARBA00022490"/>
    </source>
</evidence>
<evidence type="ECO:0000256" key="3">
    <source>
        <dbReference type="ARBA" id="ARBA00013273"/>
    </source>
</evidence>
<dbReference type="PROSITE" id="PS51449">
    <property type="entry name" value="MTTASE_N"/>
    <property type="match status" value="1"/>
</dbReference>
<comment type="similarity">
    <text evidence="14">Belongs to the methylthiotransferase family. MtaB subfamily.</text>
</comment>
<dbReference type="SFLD" id="SFLDF00295">
    <property type="entry name" value="threonylcarbamoyladenosine_tRN"/>
    <property type="match status" value="1"/>
</dbReference>
<accession>A0AAW4WE05</accession>
<dbReference type="SFLD" id="SFLDG01061">
    <property type="entry name" value="methylthiotransferase"/>
    <property type="match status" value="1"/>
</dbReference>
<protein>
    <recommendedName>
        <fullName evidence="15">Threonylcarbamoyladenosine tRNA methylthiotransferase MtaB</fullName>
        <ecNumber evidence="3">2.8.4.5</ecNumber>
    </recommendedName>
    <alternativeName>
        <fullName evidence="12">tRNA-t(6)A37 methylthiotransferase</fullName>
    </alternativeName>
</protein>
<dbReference type="AlphaFoldDB" id="A0AAW4WE05"/>
<dbReference type="PANTHER" id="PTHR11918">
    <property type="entry name" value="RADICAL SAM PROTEINS"/>
    <property type="match status" value="1"/>
</dbReference>
<keyword evidence="9" id="KW-0479">Metal-binding</keyword>
<dbReference type="Proteomes" id="UP001198893">
    <property type="component" value="Unassembled WGS sequence"/>
</dbReference>
<gene>
    <name evidence="18" type="primary">mtaB</name>
    <name evidence="18" type="ORF">LKD47_01015</name>
</gene>
<evidence type="ECO:0000256" key="6">
    <source>
        <dbReference type="ARBA" id="ARBA00022679"/>
    </source>
</evidence>
<evidence type="ECO:0000256" key="4">
    <source>
        <dbReference type="ARBA" id="ARBA00022485"/>
    </source>
</evidence>
<feature type="domain" description="MTTase N-terminal" evidence="16">
    <location>
        <begin position="2"/>
        <end position="114"/>
    </location>
</feature>
<keyword evidence="7" id="KW-0949">S-adenosyl-L-methionine</keyword>
<evidence type="ECO:0000256" key="2">
    <source>
        <dbReference type="ARBA" id="ARBA00002399"/>
    </source>
</evidence>
<reference evidence="18" key="1">
    <citation type="submission" date="2021-10" db="EMBL/GenBank/DDBJ databases">
        <title>Anaerobic single-cell dispensing facilitates the cultivation of human gut bacteria.</title>
        <authorList>
            <person name="Afrizal A."/>
        </authorList>
    </citation>
    <scope>NUCLEOTIDE SEQUENCE</scope>
    <source>
        <strain evidence="18">CLA-AA-H204</strain>
    </source>
</reference>
<dbReference type="PROSITE" id="PS01278">
    <property type="entry name" value="MTTASE_RADICAL"/>
    <property type="match status" value="1"/>
</dbReference>
<evidence type="ECO:0000259" key="16">
    <source>
        <dbReference type="PROSITE" id="PS51449"/>
    </source>
</evidence>
<dbReference type="Pfam" id="PF04055">
    <property type="entry name" value="Radical_SAM"/>
    <property type="match status" value="1"/>
</dbReference>
<dbReference type="NCBIfam" id="TIGR01579">
    <property type="entry name" value="MiaB-like-C"/>
    <property type="match status" value="1"/>
</dbReference>
<organism evidence="18 19">
    <name type="scientific">Roseburia amylophila</name>
    <dbReference type="NCBI Taxonomy" id="2981794"/>
    <lineage>
        <taxon>Bacteria</taxon>
        <taxon>Bacillati</taxon>
        <taxon>Bacillota</taxon>
        <taxon>Clostridia</taxon>
        <taxon>Lachnospirales</taxon>
        <taxon>Lachnospiraceae</taxon>
        <taxon>Roseburia</taxon>
    </lineage>
</organism>
<dbReference type="Pfam" id="PF00919">
    <property type="entry name" value="UPF0004"/>
    <property type="match status" value="1"/>
</dbReference>
<evidence type="ECO:0000256" key="7">
    <source>
        <dbReference type="ARBA" id="ARBA00022691"/>
    </source>
</evidence>
<comment type="catalytic activity">
    <reaction evidence="13">
        <text>N(6)-L-threonylcarbamoyladenosine(37) in tRNA + (sulfur carrier)-SH + AH2 + 2 S-adenosyl-L-methionine = 2-methylsulfanyl-N(6)-L-threonylcarbamoyladenosine(37) in tRNA + (sulfur carrier)-H + 5'-deoxyadenosine + L-methionine + A + S-adenosyl-L-homocysteine + 2 H(+)</text>
        <dbReference type="Rhea" id="RHEA:37075"/>
        <dbReference type="Rhea" id="RHEA-COMP:10163"/>
        <dbReference type="Rhea" id="RHEA-COMP:11092"/>
        <dbReference type="Rhea" id="RHEA-COMP:14737"/>
        <dbReference type="Rhea" id="RHEA-COMP:14739"/>
        <dbReference type="ChEBI" id="CHEBI:13193"/>
        <dbReference type="ChEBI" id="CHEBI:15378"/>
        <dbReference type="ChEBI" id="CHEBI:17319"/>
        <dbReference type="ChEBI" id="CHEBI:17499"/>
        <dbReference type="ChEBI" id="CHEBI:29917"/>
        <dbReference type="ChEBI" id="CHEBI:57844"/>
        <dbReference type="ChEBI" id="CHEBI:57856"/>
        <dbReference type="ChEBI" id="CHEBI:59789"/>
        <dbReference type="ChEBI" id="CHEBI:64428"/>
        <dbReference type="ChEBI" id="CHEBI:74418"/>
        <dbReference type="ChEBI" id="CHEBI:74420"/>
        <dbReference type="EC" id="2.8.4.5"/>
    </reaction>
</comment>
<feature type="domain" description="Radical SAM core" evidence="17">
    <location>
        <begin position="151"/>
        <end position="379"/>
    </location>
</feature>
<dbReference type="InterPro" id="IPR007197">
    <property type="entry name" value="rSAM"/>
</dbReference>
<keyword evidence="4" id="KW-0004">4Fe-4S</keyword>
<comment type="cofactor">
    <cofactor evidence="1">
        <name>[4Fe-4S] cluster</name>
        <dbReference type="ChEBI" id="CHEBI:49883"/>
    </cofactor>
</comment>
<keyword evidence="6" id="KW-0808">Transferase</keyword>
<dbReference type="SFLD" id="SFLDG01082">
    <property type="entry name" value="B12-binding_domain_containing"/>
    <property type="match status" value="1"/>
</dbReference>
<dbReference type="InterPro" id="IPR013848">
    <property type="entry name" value="Methylthiotransferase_N"/>
</dbReference>
<dbReference type="InterPro" id="IPR005839">
    <property type="entry name" value="Methylthiotransferase"/>
</dbReference>
<dbReference type="Gene3D" id="3.40.50.12160">
    <property type="entry name" value="Methylthiotransferase, N-terminal domain"/>
    <property type="match status" value="1"/>
</dbReference>
<dbReference type="GO" id="GO:0046872">
    <property type="term" value="F:metal ion binding"/>
    <property type="evidence" value="ECO:0007669"/>
    <property type="project" value="UniProtKB-KW"/>
</dbReference>
<dbReference type="GO" id="GO:0051539">
    <property type="term" value="F:4 iron, 4 sulfur cluster binding"/>
    <property type="evidence" value="ECO:0007669"/>
    <property type="project" value="UniProtKB-KW"/>
</dbReference>
<keyword evidence="8" id="KW-0819">tRNA processing</keyword>
<dbReference type="GO" id="GO:0035598">
    <property type="term" value="F:tRNA (N(6)-L-threonylcarbamoyladenosine(37)-C(2))-methylthiotransferase activity"/>
    <property type="evidence" value="ECO:0007669"/>
    <property type="project" value="UniProtKB-EC"/>
</dbReference>
<evidence type="ECO:0000256" key="1">
    <source>
        <dbReference type="ARBA" id="ARBA00001966"/>
    </source>
</evidence>
<evidence type="ECO:0000313" key="18">
    <source>
        <dbReference type="EMBL" id="MCC2240881.1"/>
    </source>
</evidence>
<evidence type="ECO:0000256" key="11">
    <source>
        <dbReference type="ARBA" id="ARBA00023014"/>
    </source>
</evidence>
<dbReference type="RefSeq" id="WP_118087376.1">
    <property type="nucleotide sequence ID" value="NZ_JAJEQW010000001.1"/>
</dbReference>
<dbReference type="EMBL" id="JAJEQW010000001">
    <property type="protein sequence ID" value="MCC2240881.1"/>
    <property type="molecule type" value="Genomic_DNA"/>
</dbReference>
<keyword evidence="5" id="KW-0963">Cytoplasm</keyword>
<name>A0AAW4WE05_9FIRM</name>
<evidence type="ECO:0000259" key="17">
    <source>
        <dbReference type="PROSITE" id="PS51918"/>
    </source>
</evidence>
<keyword evidence="11" id="KW-0411">Iron-sulfur</keyword>
<evidence type="ECO:0000256" key="12">
    <source>
        <dbReference type="ARBA" id="ARBA00031213"/>
    </source>
</evidence>
<dbReference type="SUPFAM" id="SSF102114">
    <property type="entry name" value="Radical SAM enzymes"/>
    <property type="match status" value="1"/>
</dbReference>
<dbReference type="CDD" id="cd01335">
    <property type="entry name" value="Radical_SAM"/>
    <property type="match status" value="1"/>
</dbReference>
<comment type="function">
    <text evidence="2">Catalyzes the methylthiolation of N6-threonylcarbamoyladenosine (t(6)A), leading to the formation of 2-methylthio-N6-threonylcarbamoyladenosine (ms(2)t(6)A) at position 37 in tRNAs that read codons beginning with adenine.</text>
</comment>